<gene>
    <name evidence="3" type="ORF">DCF82_12225</name>
    <name evidence="5" type="ORF">DET61_112114</name>
    <name evidence="4" type="ORF">F6453_3811</name>
</gene>
<dbReference type="Proteomes" id="UP000469950">
    <property type="component" value="Unassembled WGS sequence"/>
</dbReference>
<dbReference type="AlphaFoldDB" id="A0A350RXU8"/>
<keyword evidence="1" id="KW-0238">DNA-binding</keyword>
<comment type="caution">
    <text evidence="4">The sequence shown here is derived from an EMBL/GenBank/DDBJ whole genome shotgun (WGS) entry which is preliminary data.</text>
</comment>
<dbReference type="EMBL" id="DLYI01000156">
    <property type="protein sequence ID" value="HAC28565.1"/>
    <property type="molecule type" value="Genomic_DNA"/>
</dbReference>
<dbReference type="Proteomes" id="UP000261325">
    <property type="component" value="Unassembled WGS sequence"/>
</dbReference>
<dbReference type="EMBL" id="WBMP01000027">
    <property type="protein sequence ID" value="KAE8543849.1"/>
    <property type="molecule type" value="Genomic_DNA"/>
</dbReference>
<dbReference type="InterPro" id="IPR010998">
    <property type="entry name" value="Integrase_recombinase_N"/>
</dbReference>
<reference evidence="3 7" key="1">
    <citation type="journal article" date="2018" name="Nat. Biotechnol.">
        <title>A standardized bacterial taxonomy based on genome phylogeny substantially revises the tree of life.</title>
        <authorList>
            <person name="Parks D.H."/>
            <person name="Chuvochina M."/>
            <person name="Waite D.W."/>
            <person name="Rinke C."/>
            <person name="Skarshewski A."/>
            <person name="Chaumeil P.A."/>
            <person name="Hugenholtz P."/>
        </authorList>
    </citation>
    <scope>NUCLEOTIDE SEQUENCE [LARGE SCALE GENOMIC DNA]</scope>
    <source>
        <strain evidence="3">UBA9049</strain>
    </source>
</reference>
<dbReference type="OMA" id="NEPEFIC"/>
<organism evidence="4 8">
    <name type="scientific">Marinobacter nauticus</name>
    <name type="common">Marinobacter hydrocarbonoclasticus</name>
    <name type="synonym">Marinobacter aquaeolei</name>
    <dbReference type="NCBI Taxonomy" id="2743"/>
    <lineage>
        <taxon>Bacteria</taxon>
        <taxon>Pseudomonadati</taxon>
        <taxon>Pseudomonadota</taxon>
        <taxon>Gammaproteobacteria</taxon>
        <taxon>Pseudomonadales</taxon>
        <taxon>Marinobacteraceae</taxon>
        <taxon>Marinobacter</taxon>
    </lineage>
</organism>
<dbReference type="Gene3D" id="1.10.150.130">
    <property type="match status" value="1"/>
</dbReference>
<dbReference type="EMBL" id="QPJI01000012">
    <property type="protein sequence ID" value="RCW65535.1"/>
    <property type="molecule type" value="Genomic_DNA"/>
</dbReference>
<proteinExistence type="predicted"/>
<dbReference type="RefSeq" id="WP_011787139.1">
    <property type="nucleotide sequence ID" value="NZ_CAJXYA010000001.1"/>
</dbReference>
<name>A0A350RXU8_MARNT</name>
<evidence type="ECO:0000256" key="1">
    <source>
        <dbReference type="ARBA" id="ARBA00023125"/>
    </source>
</evidence>
<feature type="domain" description="Integrase SAM-like N-terminal" evidence="2">
    <location>
        <begin position="17"/>
        <end position="95"/>
    </location>
</feature>
<evidence type="ECO:0000313" key="6">
    <source>
        <dbReference type="Proteomes" id="UP000253647"/>
    </source>
</evidence>
<dbReference type="GO" id="GO:0015074">
    <property type="term" value="P:DNA integration"/>
    <property type="evidence" value="ECO:0007669"/>
    <property type="project" value="InterPro"/>
</dbReference>
<accession>A0A350RXU8</accession>
<sequence length="104" mass="11852">MDITEALEQSRPGMIGQVQAAIRKRELNQRAEQTYLHWISRFVLFHDLKDPDNLAEEDQKLFLTYLSEKIRVSRARLNQASQALSFFYEDVLGRPAAAADSAAA</sequence>
<reference evidence="4 8" key="3">
    <citation type="submission" date="2019-10" db="EMBL/GenBank/DDBJ databases">
        <title>Draft genome sequence of Marinobacter hydrocarbonoclasticus NCT7M from the microbiome of the marine copepod.</title>
        <authorList>
            <person name="Nuttall R."/>
            <person name="Sharma G."/>
            <person name="Moisander P."/>
        </authorList>
    </citation>
    <scope>NUCLEOTIDE SEQUENCE [LARGE SCALE GENOMIC DNA]</scope>
    <source>
        <strain evidence="4 8">NCT7M</strain>
    </source>
</reference>
<dbReference type="GO" id="GO:0003677">
    <property type="term" value="F:DNA binding"/>
    <property type="evidence" value="ECO:0007669"/>
    <property type="project" value="UniProtKB-KW"/>
</dbReference>
<protein>
    <submittedName>
        <fullName evidence="3 5">Integrase</fullName>
    </submittedName>
    <submittedName>
        <fullName evidence="4">Integron integrase IntIPac</fullName>
    </submittedName>
</protein>
<evidence type="ECO:0000259" key="2">
    <source>
        <dbReference type="Pfam" id="PF13495"/>
    </source>
</evidence>
<evidence type="ECO:0000313" key="7">
    <source>
        <dbReference type="Proteomes" id="UP000261325"/>
    </source>
</evidence>
<evidence type="ECO:0000313" key="4">
    <source>
        <dbReference type="EMBL" id="KAE8543849.1"/>
    </source>
</evidence>
<dbReference type="Pfam" id="PF13495">
    <property type="entry name" value="Phage_int_SAM_4"/>
    <property type="match status" value="1"/>
</dbReference>
<evidence type="ECO:0000313" key="8">
    <source>
        <dbReference type="Proteomes" id="UP000469950"/>
    </source>
</evidence>
<evidence type="ECO:0000313" key="3">
    <source>
        <dbReference type="EMBL" id="HAC28565.1"/>
    </source>
</evidence>
<reference evidence="5 6" key="2">
    <citation type="submission" date="2018-07" db="EMBL/GenBank/DDBJ databases">
        <title>Freshwater and sediment microbial communities from various areas in North America, analyzing microbe dynamics in response to fracking.</title>
        <authorList>
            <person name="Lamendella R."/>
        </authorList>
    </citation>
    <scope>NUCLEOTIDE SEQUENCE [LARGE SCALE GENOMIC DNA]</scope>
    <source>
        <strain evidence="5 6">105B</strain>
    </source>
</reference>
<dbReference type="Proteomes" id="UP000253647">
    <property type="component" value="Unassembled WGS sequence"/>
</dbReference>
<evidence type="ECO:0000313" key="5">
    <source>
        <dbReference type="EMBL" id="RCW65535.1"/>
    </source>
</evidence>
<dbReference type="InterPro" id="IPR004107">
    <property type="entry name" value="Integrase_SAM-like_N"/>
</dbReference>
<dbReference type="GeneID" id="31822970"/>